<protein>
    <submittedName>
        <fullName evidence="3">Uncharacterized protein</fullName>
    </submittedName>
</protein>
<keyword evidence="4" id="KW-1185">Reference proteome</keyword>
<reference evidence="3 5" key="2">
    <citation type="submission" date="2016-10" db="EMBL/GenBank/DDBJ databases">
        <authorList>
            <person name="Varghese N."/>
            <person name="Submissions S."/>
        </authorList>
    </citation>
    <scope>NUCLEOTIDE SEQUENCE [LARGE SCALE GENOMIC DNA]</scope>
    <source>
        <strain evidence="3 5">CBMB27</strain>
    </source>
</reference>
<dbReference type="EMBL" id="CP015367">
    <property type="protein sequence ID" value="APT34294.1"/>
    <property type="molecule type" value="Genomic_DNA"/>
</dbReference>
<evidence type="ECO:0000313" key="5">
    <source>
        <dbReference type="Proteomes" id="UP000199140"/>
    </source>
</evidence>
<gene>
    <name evidence="2" type="ORF">MCBMB27_05003</name>
    <name evidence="3" type="ORF">SAMN05192567_10961</name>
</gene>
<sequence length="85" mass="9019">MPWYAVRPRDDADPRWPLPGTAEIVLKAEDPEAARAKFESAYPSQPFGSPGVPVPDTGAGSFRGDPDALVVAETGEPSASRDRPA</sequence>
<proteinExistence type="predicted"/>
<evidence type="ECO:0000313" key="2">
    <source>
        <dbReference type="EMBL" id="APT34294.1"/>
    </source>
</evidence>
<evidence type="ECO:0000256" key="1">
    <source>
        <dbReference type="SAM" id="MobiDB-lite"/>
    </source>
</evidence>
<dbReference type="Proteomes" id="UP000185487">
    <property type="component" value="Chromosome"/>
</dbReference>
<dbReference type="KEGG" id="mphy:MCBMB27_05003"/>
<reference evidence="2 4" key="1">
    <citation type="submission" date="2016-04" db="EMBL/GenBank/DDBJ databases">
        <title>Complete genome sequencing and analysis of CBMB27, Methylobacterium phyllosphaerae isolated from leaf tissues of rice (Oryza sativa L.).</title>
        <authorList>
            <person name="Lee Y."/>
            <person name="Hwangbo K."/>
            <person name="Chung H."/>
            <person name="Yoo J."/>
            <person name="Kim K.Y."/>
            <person name="Sa T.M."/>
            <person name="Um Y."/>
            <person name="Madhaiyan M."/>
        </authorList>
    </citation>
    <scope>NUCLEOTIDE SEQUENCE [LARGE SCALE GENOMIC DNA]</scope>
    <source>
        <strain evidence="2 4">CBMB27</strain>
    </source>
</reference>
<evidence type="ECO:0000313" key="3">
    <source>
        <dbReference type="EMBL" id="SFG86332.1"/>
    </source>
</evidence>
<dbReference type="RefSeq" id="WP_043754863.1">
    <property type="nucleotide sequence ID" value="NZ_CP015367.1"/>
</dbReference>
<feature type="region of interest" description="Disordered" evidence="1">
    <location>
        <begin position="33"/>
        <end position="85"/>
    </location>
</feature>
<organism evidence="3 5">
    <name type="scientific">Methylobacterium phyllosphaerae</name>
    <dbReference type="NCBI Taxonomy" id="418223"/>
    <lineage>
        <taxon>Bacteria</taxon>
        <taxon>Pseudomonadati</taxon>
        <taxon>Pseudomonadota</taxon>
        <taxon>Alphaproteobacteria</taxon>
        <taxon>Hyphomicrobiales</taxon>
        <taxon>Methylobacteriaceae</taxon>
        <taxon>Methylobacterium</taxon>
    </lineage>
</organism>
<name>A0AAE8HRI1_9HYPH</name>
<dbReference type="EMBL" id="FOPK01000009">
    <property type="protein sequence ID" value="SFG86332.1"/>
    <property type="molecule type" value="Genomic_DNA"/>
</dbReference>
<dbReference type="Proteomes" id="UP000199140">
    <property type="component" value="Unassembled WGS sequence"/>
</dbReference>
<evidence type="ECO:0000313" key="4">
    <source>
        <dbReference type="Proteomes" id="UP000185487"/>
    </source>
</evidence>
<accession>A0AAE8HRI1</accession>
<dbReference type="AlphaFoldDB" id="A0AAE8HRI1"/>